<gene>
    <name evidence="2" type="ORF">JI435_430110</name>
</gene>
<dbReference type="VEuPathDB" id="FungiDB:JI435_430110"/>
<dbReference type="AlphaFoldDB" id="A0A7U2EWI9"/>
<protein>
    <submittedName>
        <fullName evidence="2">Uncharacterized protein</fullName>
    </submittedName>
</protein>
<sequence>MSTFARTARVLHNNSQPNFSAVTIDRDAVVVKKPASRASSGTTTPKEGEIKGKDGVKVVIREMVKEKEERVGCCDEAEGKGKGKKEWCGCVEMEELEK</sequence>
<proteinExistence type="predicted"/>
<feature type="region of interest" description="Disordered" evidence="1">
    <location>
        <begin position="33"/>
        <end position="54"/>
    </location>
</feature>
<evidence type="ECO:0000256" key="1">
    <source>
        <dbReference type="SAM" id="MobiDB-lite"/>
    </source>
</evidence>
<dbReference type="RefSeq" id="XP_001797653.1">
    <property type="nucleotide sequence ID" value="XM_001797601.1"/>
</dbReference>
<evidence type="ECO:0000313" key="2">
    <source>
        <dbReference type="EMBL" id="QRC94027.1"/>
    </source>
</evidence>
<accession>A0A7U2EWI9</accession>
<name>A0A7U2EWI9_PHANO</name>
<dbReference type="EMBL" id="CP069026">
    <property type="protein sequence ID" value="QRC94027.1"/>
    <property type="molecule type" value="Genomic_DNA"/>
</dbReference>
<organism evidence="2 3">
    <name type="scientific">Phaeosphaeria nodorum (strain SN15 / ATCC MYA-4574 / FGSC 10173)</name>
    <name type="common">Glume blotch fungus</name>
    <name type="synonym">Parastagonospora nodorum</name>
    <dbReference type="NCBI Taxonomy" id="321614"/>
    <lineage>
        <taxon>Eukaryota</taxon>
        <taxon>Fungi</taxon>
        <taxon>Dikarya</taxon>
        <taxon>Ascomycota</taxon>
        <taxon>Pezizomycotina</taxon>
        <taxon>Dothideomycetes</taxon>
        <taxon>Pleosporomycetidae</taxon>
        <taxon>Pleosporales</taxon>
        <taxon>Pleosporineae</taxon>
        <taxon>Phaeosphaeriaceae</taxon>
        <taxon>Parastagonospora</taxon>
    </lineage>
</organism>
<evidence type="ECO:0000313" key="3">
    <source>
        <dbReference type="Proteomes" id="UP000663193"/>
    </source>
</evidence>
<dbReference type="Proteomes" id="UP000663193">
    <property type="component" value="Chromosome 4"/>
</dbReference>
<keyword evidence="3" id="KW-1185">Reference proteome</keyword>
<dbReference type="KEGG" id="pno:SNOG_07312"/>
<reference evidence="3" key="1">
    <citation type="journal article" date="2021" name="BMC Genomics">
        <title>Chromosome-level genome assembly and manually-curated proteome of model necrotroph Parastagonospora nodorum Sn15 reveals a genome-wide trove of candidate effector homologs, and redundancy of virulence-related functions within an accessory chromosome.</title>
        <authorList>
            <person name="Bertazzoni S."/>
            <person name="Jones D.A.B."/>
            <person name="Phan H.T."/>
            <person name="Tan K.-C."/>
            <person name="Hane J.K."/>
        </authorList>
    </citation>
    <scope>NUCLEOTIDE SEQUENCE [LARGE SCALE GENOMIC DNA]</scope>
    <source>
        <strain evidence="3">SN15 / ATCC MYA-4574 / FGSC 10173)</strain>
    </source>
</reference>